<feature type="region of interest" description="Disordered" evidence="1">
    <location>
        <begin position="189"/>
        <end position="225"/>
    </location>
</feature>
<feature type="region of interest" description="Disordered" evidence="1">
    <location>
        <begin position="273"/>
        <end position="294"/>
    </location>
</feature>
<evidence type="ECO:0000313" key="4">
    <source>
        <dbReference type="Proteomes" id="UP001152797"/>
    </source>
</evidence>
<name>A0A9P1BIW5_9DINO</name>
<proteinExistence type="predicted"/>
<protein>
    <submittedName>
        <fullName evidence="2">Uncharacterized protein</fullName>
    </submittedName>
</protein>
<reference evidence="2" key="1">
    <citation type="submission" date="2022-10" db="EMBL/GenBank/DDBJ databases">
        <authorList>
            <person name="Chen Y."/>
            <person name="Dougan E. K."/>
            <person name="Chan C."/>
            <person name="Rhodes N."/>
            <person name="Thang M."/>
        </authorList>
    </citation>
    <scope>NUCLEOTIDE SEQUENCE</scope>
</reference>
<accession>A0A9P1BIW5</accession>
<evidence type="ECO:0000256" key="1">
    <source>
        <dbReference type="SAM" id="MobiDB-lite"/>
    </source>
</evidence>
<sequence length="361" mass="40761">MRSFVRCFRVAWLLLNNWYKPQVINQTSLLDKWPPPKKYSHEDWLGWTQADQATNLQIQEYCQAMRSGLRESLSSAAAEDFRNSQDPVDRLLWRIRSEESKAFKECLALDFRRLRRPLQAMWFLCVLVQVMAVCGGWPRSKGYGRYGAHSQGHSQGHGSWGWRSGGQFSSASSMQETLTMCLAERLLSKDRAKRRPSRSPSPLSSDGSDKCRGKTARSSALSSTERAELSELREFKAKHDAELAAKHTIELTEKMEQSRQKELADLEERILQAIPRPSVGSQPSSSATSSPKQKKLVEALLEDTIALSDSFSWTEVESKVGDLKSEELKDLMALRKLAPIPRGKAARVTAVVAFLKNQCRA</sequence>
<dbReference type="AlphaFoldDB" id="A0A9P1BIW5"/>
<dbReference type="OrthoDB" id="10441329at2759"/>
<evidence type="ECO:0000313" key="3">
    <source>
        <dbReference type="EMBL" id="CAL1126673.1"/>
    </source>
</evidence>
<reference evidence="3" key="2">
    <citation type="submission" date="2024-04" db="EMBL/GenBank/DDBJ databases">
        <authorList>
            <person name="Chen Y."/>
            <person name="Shah S."/>
            <person name="Dougan E. K."/>
            <person name="Thang M."/>
            <person name="Chan C."/>
        </authorList>
    </citation>
    <scope>NUCLEOTIDE SEQUENCE [LARGE SCALE GENOMIC DNA]</scope>
</reference>
<dbReference type="EMBL" id="CAMXCT030000066">
    <property type="protein sequence ID" value="CAL4760610.1"/>
    <property type="molecule type" value="Genomic_DNA"/>
</dbReference>
<dbReference type="Proteomes" id="UP001152797">
    <property type="component" value="Unassembled WGS sequence"/>
</dbReference>
<keyword evidence="4" id="KW-1185">Reference proteome</keyword>
<dbReference type="EMBL" id="CAMXCT020000066">
    <property type="protein sequence ID" value="CAL1126673.1"/>
    <property type="molecule type" value="Genomic_DNA"/>
</dbReference>
<evidence type="ECO:0000313" key="2">
    <source>
        <dbReference type="EMBL" id="CAI3973298.1"/>
    </source>
</evidence>
<gene>
    <name evidence="2" type="ORF">C1SCF055_LOCUS1817</name>
</gene>
<organism evidence="2">
    <name type="scientific">Cladocopium goreaui</name>
    <dbReference type="NCBI Taxonomy" id="2562237"/>
    <lineage>
        <taxon>Eukaryota</taxon>
        <taxon>Sar</taxon>
        <taxon>Alveolata</taxon>
        <taxon>Dinophyceae</taxon>
        <taxon>Suessiales</taxon>
        <taxon>Symbiodiniaceae</taxon>
        <taxon>Cladocopium</taxon>
    </lineage>
</organism>
<dbReference type="EMBL" id="CAMXCT010000066">
    <property type="protein sequence ID" value="CAI3973298.1"/>
    <property type="molecule type" value="Genomic_DNA"/>
</dbReference>
<comment type="caution">
    <text evidence="2">The sequence shown here is derived from an EMBL/GenBank/DDBJ whole genome shotgun (WGS) entry which is preliminary data.</text>
</comment>
<feature type="compositionally biased region" description="Low complexity" evidence="1">
    <location>
        <begin position="275"/>
        <end position="291"/>
    </location>
</feature>